<proteinExistence type="predicted"/>
<protein>
    <submittedName>
        <fullName evidence="1">Uncharacterized protein</fullName>
    </submittedName>
</protein>
<reference evidence="1 2" key="1">
    <citation type="submission" date="2018-08" db="EMBL/GenBank/DDBJ databases">
        <title>A genome reference for cultivated species of the human gut microbiota.</title>
        <authorList>
            <person name="Zou Y."/>
            <person name="Xue W."/>
            <person name="Luo G."/>
        </authorList>
    </citation>
    <scope>NUCLEOTIDE SEQUENCE [LARGE SCALE GENOMIC DNA]</scope>
    <source>
        <strain evidence="1 2">AM17-44</strain>
    </source>
</reference>
<sequence>MKEFIDCDEDKALFAYIENIIAGNKAITQTPEGSIIFTGSKLKISNPFLAIETFEIRYNEKKIDCAYKYEDYIKDKDIQATVKGLGMNPDSFWLLILFCYDYACDVCFTGLTYIDSPKKKIENFISKSKEFIEKENDNLKFKKETSLTLRMKGKSCTLNDEKALLLILSWIEKGVFEISNDSTLNTFGGNNADEIFTTNIESDSVLIWYFAQLILYFFELNPQFKGRAAKGSGISLNKNILISNLIYHTHLSLNKNFLNDDEYLKGYLKQYKDKEIKAHSSIYW</sequence>
<evidence type="ECO:0000313" key="1">
    <source>
        <dbReference type="EMBL" id="RHH48736.1"/>
    </source>
</evidence>
<comment type="caution">
    <text evidence="1">The sequence shown here is derived from an EMBL/GenBank/DDBJ whole genome shotgun (WGS) entry which is preliminary data.</text>
</comment>
<dbReference type="EMBL" id="QRJS01000005">
    <property type="protein sequence ID" value="RHH48736.1"/>
    <property type="molecule type" value="Genomic_DNA"/>
</dbReference>
<dbReference type="Proteomes" id="UP000284998">
    <property type="component" value="Unassembled WGS sequence"/>
</dbReference>
<organism evidence="1 2">
    <name type="scientific">Phocaeicola plebeius</name>
    <dbReference type="NCBI Taxonomy" id="310297"/>
    <lineage>
        <taxon>Bacteria</taxon>
        <taxon>Pseudomonadati</taxon>
        <taxon>Bacteroidota</taxon>
        <taxon>Bacteroidia</taxon>
        <taxon>Bacteroidales</taxon>
        <taxon>Bacteroidaceae</taxon>
        <taxon>Phocaeicola</taxon>
    </lineage>
</organism>
<name>A0A414X660_9BACT</name>
<gene>
    <name evidence="1" type="ORF">DW204_03355</name>
</gene>
<evidence type="ECO:0000313" key="2">
    <source>
        <dbReference type="Proteomes" id="UP000284998"/>
    </source>
</evidence>
<dbReference type="RefSeq" id="WP_118242862.1">
    <property type="nucleotide sequence ID" value="NZ_QRJS01000005.1"/>
</dbReference>
<accession>A0A414X660</accession>
<dbReference type="AlphaFoldDB" id="A0A414X660"/>